<evidence type="ECO:0000313" key="1">
    <source>
        <dbReference type="EMBL" id="KAK7477114.1"/>
    </source>
</evidence>
<keyword evidence="2" id="KW-1185">Reference proteome</keyword>
<evidence type="ECO:0000313" key="2">
    <source>
        <dbReference type="Proteomes" id="UP001519460"/>
    </source>
</evidence>
<comment type="caution">
    <text evidence="1">The sequence shown here is derived from an EMBL/GenBank/DDBJ whole genome shotgun (WGS) entry which is preliminary data.</text>
</comment>
<organism evidence="1 2">
    <name type="scientific">Batillaria attramentaria</name>
    <dbReference type="NCBI Taxonomy" id="370345"/>
    <lineage>
        <taxon>Eukaryota</taxon>
        <taxon>Metazoa</taxon>
        <taxon>Spiralia</taxon>
        <taxon>Lophotrochozoa</taxon>
        <taxon>Mollusca</taxon>
        <taxon>Gastropoda</taxon>
        <taxon>Caenogastropoda</taxon>
        <taxon>Sorbeoconcha</taxon>
        <taxon>Cerithioidea</taxon>
        <taxon>Batillariidae</taxon>
        <taxon>Batillaria</taxon>
    </lineage>
</organism>
<dbReference type="EMBL" id="JACVVK020000357">
    <property type="protein sequence ID" value="KAK7477114.1"/>
    <property type="molecule type" value="Genomic_DNA"/>
</dbReference>
<dbReference type="Proteomes" id="UP001519460">
    <property type="component" value="Unassembled WGS sequence"/>
</dbReference>
<name>A0ABD0JR40_9CAEN</name>
<protein>
    <submittedName>
        <fullName evidence="1">Uncharacterized protein</fullName>
    </submittedName>
</protein>
<accession>A0ABD0JR40</accession>
<reference evidence="1 2" key="1">
    <citation type="journal article" date="2023" name="Sci. Data">
        <title>Genome assembly of the Korean intertidal mud-creeper Batillaria attramentaria.</title>
        <authorList>
            <person name="Patra A.K."/>
            <person name="Ho P.T."/>
            <person name="Jun S."/>
            <person name="Lee S.J."/>
            <person name="Kim Y."/>
            <person name="Won Y.J."/>
        </authorList>
    </citation>
    <scope>NUCLEOTIDE SEQUENCE [LARGE SCALE GENOMIC DNA]</scope>
    <source>
        <strain evidence="1">Wonlab-2016</strain>
    </source>
</reference>
<proteinExistence type="predicted"/>
<dbReference type="AlphaFoldDB" id="A0ABD0JR40"/>
<sequence>MGFRSNGRFTPDSCTLEKQIPYRRYGSSGGMSHLGHRPLPGGGTICSLIHVAVSDSSTQTGCSTSSNITKPKHSIFRATGPICEAAATKL</sequence>
<gene>
    <name evidence="1" type="ORF">BaRGS_00031600</name>
</gene>